<sequence length="936" mass="104109">MSEANILKIICGNGGAIYYERLLELASGFPDINCFEFDSLIENDQLFSLTENSGVKQVLAKTNVRLCKVRDCTGCKNLHLCKFYLHGECKGRRCGYGHNLNSHHNAKVLSEHQLQRLSRAEIRQLLLHNDSPHSLLPPLCMSYNHGEGDYGRCDDKDNCTRLHICEGYIQGTCDSGDCGRSHDFFEPHPMRTLRGRGVPSGMVGSMLSVYRNILVLRGTLKSNAGAKNRSGRRGKGGGATTTSGVAKDESSPARPEINEICLSFVRADCKQGNRCWRVHSKMPYQWQFKAGETWTDFPLSEDIESDFCNPSRASFIALSVKCDPVCFDTMTCGPHEVRRLSTAPSVLMPDFILTTEWLWYWEDEYGKWVPYSSIKEMHRMSSVYSSDLEKRYQEDNNAVVLFTAGKEHYELSFKDMEQKNVHYGTPRQVRRRPEFISSVGVQTARTRYGGFSATKEEAPYHHNMAEAYQDTGTSLPVPETGYKRVALVSTDRDYLKVQELFCKTLGGFDIISIERIQNKELWEDFQTKRERMTKANKDKKYVAGERLLFHGTDSKFIDAICYQNFDWRKSGANGTVYGEGCYFARDARYSNSYTSDHSVRSMFVCRVLAGSYTRGQSQYRLPPSIDGGLLLYDSCVNDVRDPSIFVVFDKQQVYPEFLITYTEHVYITDLTDPSPDYASSAVSGLLSPVKTTATSTQSNSLHSSTALISITSALKTVTVSTLTSSSFVSPPSVVSSPSLSSAKPSTASPQSSVMNPILYLPSSILKPAQVLPATRTSAGSATLPAPVPASTSSMLPNSHPVQAVQIRKSDVSSDDWDFVDSLNIPSSKSTSTALSNPGRSSTSALNQQWVPKPVPSRRLYSSSDASLVSSTVRSATPKSTSTRRVSPPRQSTTTSSYTESVVTLPTSQRSQDLYNVPTATRRQNHEAKKKEECILL</sequence>
<comment type="similarity">
    <text evidence="10">Belongs to the ARTD/PARP family.</text>
</comment>
<dbReference type="Pfam" id="PF25261">
    <property type="entry name" value="zf-CCCH_PARP12"/>
    <property type="match status" value="1"/>
</dbReference>
<evidence type="ECO:0000256" key="12">
    <source>
        <dbReference type="SAM" id="MobiDB-lite"/>
    </source>
</evidence>
<feature type="domain" description="C3H1-type" evidence="13">
    <location>
        <begin position="80"/>
        <end position="101"/>
    </location>
</feature>
<dbReference type="PROSITE" id="PS51059">
    <property type="entry name" value="PARP_CATALYTIC"/>
    <property type="match status" value="1"/>
</dbReference>
<evidence type="ECO:0000256" key="5">
    <source>
        <dbReference type="ARBA" id="ARBA00022723"/>
    </source>
</evidence>
<feature type="region of interest" description="Disordered" evidence="12">
    <location>
        <begin position="827"/>
        <end position="912"/>
    </location>
</feature>
<feature type="region of interest" description="Disordered" evidence="12">
    <location>
        <begin position="778"/>
        <end position="797"/>
    </location>
</feature>
<feature type="compositionally biased region" description="Low complexity" evidence="12">
    <location>
        <begin position="725"/>
        <end position="749"/>
    </location>
</feature>
<dbReference type="GO" id="GO:0008270">
    <property type="term" value="F:zinc ion binding"/>
    <property type="evidence" value="ECO:0007669"/>
    <property type="project" value="UniProtKB-KW"/>
</dbReference>
<dbReference type="SUPFAM" id="SSF117839">
    <property type="entry name" value="WWE domain"/>
    <property type="match status" value="1"/>
</dbReference>
<dbReference type="InterPro" id="IPR000571">
    <property type="entry name" value="Znf_CCCH"/>
</dbReference>
<evidence type="ECO:0000256" key="8">
    <source>
        <dbReference type="ARBA" id="ARBA00022833"/>
    </source>
</evidence>
<evidence type="ECO:0000256" key="4">
    <source>
        <dbReference type="ARBA" id="ARBA00022553"/>
    </source>
</evidence>
<evidence type="ECO:0000256" key="10">
    <source>
        <dbReference type="ARBA" id="ARBA00024347"/>
    </source>
</evidence>
<dbReference type="CDD" id="cd01439">
    <property type="entry name" value="TCCD_inducible_PARP_like"/>
    <property type="match status" value="1"/>
</dbReference>
<keyword evidence="4" id="KW-0597">Phosphoprotein</keyword>
<keyword evidence="7 11" id="KW-0863">Zinc-finger</keyword>
<dbReference type="PANTHER" id="PTHR45740:SF15">
    <property type="entry name" value="ZINC FINGER CCCH TYPE DOMAIN CONTAINING 1-LIKE"/>
    <property type="match status" value="1"/>
</dbReference>
<comment type="subcellular location">
    <subcellularLocation>
        <location evidence="2">Cytoplasm</location>
    </subcellularLocation>
    <subcellularLocation>
        <location evidence="1">Nucleus</location>
    </subcellularLocation>
</comment>
<feature type="compositionally biased region" description="Low complexity" evidence="12">
    <location>
        <begin position="891"/>
        <end position="903"/>
    </location>
</feature>
<dbReference type="GO" id="GO:0003950">
    <property type="term" value="F:NAD+ poly-ADP-ribosyltransferase activity"/>
    <property type="evidence" value="ECO:0007669"/>
    <property type="project" value="InterPro"/>
</dbReference>
<keyword evidence="6" id="KW-0677">Repeat</keyword>
<dbReference type="SUPFAM" id="SSF56399">
    <property type="entry name" value="ADP-ribosylation"/>
    <property type="match status" value="1"/>
</dbReference>
<feature type="region of interest" description="Disordered" evidence="12">
    <location>
        <begin position="725"/>
        <end position="750"/>
    </location>
</feature>
<dbReference type="Pfam" id="PF23466">
    <property type="entry name" value="WWE_4"/>
    <property type="match status" value="1"/>
</dbReference>
<proteinExistence type="inferred from homology"/>
<keyword evidence="5 11" id="KW-0479">Metal-binding</keyword>
<dbReference type="OrthoDB" id="6133115at2759"/>
<reference evidence="17" key="1">
    <citation type="submission" date="2025-08" db="UniProtKB">
        <authorList>
            <consortium name="RefSeq"/>
        </authorList>
    </citation>
    <scope>IDENTIFICATION</scope>
</reference>
<dbReference type="Gene3D" id="3.90.228.10">
    <property type="match status" value="1"/>
</dbReference>
<dbReference type="PANTHER" id="PTHR45740">
    <property type="entry name" value="POLY [ADP-RIBOSE] POLYMERASE"/>
    <property type="match status" value="1"/>
</dbReference>
<feature type="region of interest" description="Disordered" evidence="12">
    <location>
        <begin position="224"/>
        <end position="251"/>
    </location>
</feature>
<dbReference type="GeneID" id="105897467"/>
<feature type="domain" description="WWE" evidence="14">
    <location>
        <begin position="345"/>
        <end position="431"/>
    </location>
</feature>
<accession>A0A6P8GWR2</accession>
<evidence type="ECO:0000313" key="16">
    <source>
        <dbReference type="Proteomes" id="UP000515152"/>
    </source>
</evidence>
<gene>
    <name evidence="17" type="primary">LOC105897467</name>
</gene>
<evidence type="ECO:0000256" key="7">
    <source>
        <dbReference type="ARBA" id="ARBA00022771"/>
    </source>
</evidence>
<evidence type="ECO:0000256" key="1">
    <source>
        <dbReference type="ARBA" id="ARBA00004123"/>
    </source>
</evidence>
<keyword evidence="3" id="KW-0963">Cytoplasm</keyword>
<feature type="compositionally biased region" description="Polar residues" evidence="12">
    <location>
        <begin position="827"/>
        <end position="849"/>
    </location>
</feature>
<dbReference type="RefSeq" id="XP_031439220.1">
    <property type="nucleotide sequence ID" value="XM_031583360.2"/>
</dbReference>
<dbReference type="Proteomes" id="UP000515152">
    <property type="component" value="Chromosome 16"/>
</dbReference>
<evidence type="ECO:0000313" key="17">
    <source>
        <dbReference type="RefSeq" id="XP_031439220.1"/>
    </source>
</evidence>
<keyword evidence="16" id="KW-1185">Reference proteome</keyword>
<dbReference type="GO" id="GO:0005634">
    <property type="term" value="C:nucleus"/>
    <property type="evidence" value="ECO:0007669"/>
    <property type="project" value="UniProtKB-SubCell"/>
</dbReference>
<dbReference type="InterPro" id="IPR057602">
    <property type="entry name" value="Zfn-CCCH_PARP12"/>
</dbReference>
<organism evidence="16 17">
    <name type="scientific">Clupea harengus</name>
    <name type="common">Atlantic herring</name>
    <dbReference type="NCBI Taxonomy" id="7950"/>
    <lineage>
        <taxon>Eukaryota</taxon>
        <taxon>Metazoa</taxon>
        <taxon>Chordata</taxon>
        <taxon>Craniata</taxon>
        <taxon>Vertebrata</taxon>
        <taxon>Euteleostomi</taxon>
        <taxon>Actinopterygii</taxon>
        <taxon>Neopterygii</taxon>
        <taxon>Teleostei</taxon>
        <taxon>Clupei</taxon>
        <taxon>Clupeiformes</taxon>
        <taxon>Clupeoidei</taxon>
        <taxon>Clupeidae</taxon>
        <taxon>Clupea</taxon>
    </lineage>
</organism>
<evidence type="ECO:0000256" key="11">
    <source>
        <dbReference type="PROSITE-ProRule" id="PRU00723"/>
    </source>
</evidence>
<evidence type="ECO:0000259" key="15">
    <source>
        <dbReference type="PROSITE" id="PS51059"/>
    </source>
</evidence>
<evidence type="ECO:0000256" key="2">
    <source>
        <dbReference type="ARBA" id="ARBA00004496"/>
    </source>
</evidence>
<name>A0A6P8GWR2_CLUHA</name>
<evidence type="ECO:0000256" key="6">
    <source>
        <dbReference type="ARBA" id="ARBA00022737"/>
    </source>
</evidence>
<dbReference type="InterPro" id="IPR012317">
    <property type="entry name" value="Poly(ADP-ribose)pol_cat_dom"/>
</dbReference>
<evidence type="ECO:0000256" key="3">
    <source>
        <dbReference type="ARBA" id="ARBA00022490"/>
    </source>
</evidence>
<dbReference type="Gene3D" id="3.30.720.50">
    <property type="match status" value="1"/>
</dbReference>
<dbReference type="InterPro" id="IPR051712">
    <property type="entry name" value="ARTD-AVP"/>
</dbReference>
<dbReference type="PROSITE" id="PS50103">
    <property type="entry name" value="ZF_C3H1"/>
    <property type="match status" value="1"/>
</dbReference>
<protein>
    <submittedName>
        <fullName evidence="17">Protein mono-ADP-ribosyltransferase PARP12-like</fullName>
    </submittedName>
</protein>
<evidence type="ECO:0000256" key="9">
    <source>
        <dbReference type="ARBA" id="ARBA00023242"/>
    </source>
</evidence>
<evidence type="ECO:0000259" key="14">
    <source>
        <dbReference type="PROSITE" id="PS50918"/>
    </source>
</evidence>
<dbReference type="InterPro" id="IPR004170">
    <property type="entry name" value="WWE_dom"/>
</dbReference>
<dbReference type="SMART" id="SM00356">
    <property type="entry name" value="ZnF_C3H1"/>
    <property type="match status" value="3"/>
</dbReference>
<keyword evidence="9" id="KW-0539">Nucleus</keyword>
<dbReference type="Pfam" id="PF02825">
    <property type="entry name" value="WWE"/>
    <property type="match status" value="1"/>
</dbReference>
<dbReference type="GO" id="GO:1990404">
    <property type="term" value="F:NAD+-protein mono-ADP-ribosyltransferase activity"/>
    <property type="evidence" value="ECO:0007669"/>
    <property type="project" value="TreeGrafter"/>
</dbReference>
<feature type="compositionally biased region" description="Low complexity" evidence="12">
    <location>
        <begin position="861"/>
        <end position="874"/>
    </location>
</feature>
<feature type="compositionally biased region" description="Polar residues" evidence="12">
    <location>
        <begin position="876"/>
        <end position="890"/>
    </location>
</feature>
<feature type="zinc finger region" description="C3H1-type" evidence="11">
    <location>
        <begin position="80"/>
        <end position="101"/>
    </location>
</feature>
<dbReference type="Pfam" id="PF00644">
    <property type="entry name" value="PARP"/>
    <property type="match status" value="1"/>
</dbReference>
<dbReference type="InterPro" id="IPR037197">
    <property type="entry name" value="WWE_dom_sf"/>
</dbReference>
<dbReference type="GO" id="GO:0005737">
    <property type="term" value="C:cytoplasm"/>
    <property type="evidence" value="ECO:0007669"/>
    <property type="project" value="UniProtKB-SubCell"/>
</dbReference>
<evidence type="ECO:0000259" key="13">
    <source>
        <dbReference type="PROSITE" id="PS50103"/>
    </source>
</evidence>
<dbReference type="PROSITE" id="PS50918">
    <property type="entry name" value="WWE"/>
    <property type="match status" value="1"/>
</dbReference>
<dbReference type="AlphaFoldDB" id="A0A6P8GWR2"/>
<feature type="domain" description="PARP catalytic" evidence="15">
    <location>
        <begin position="468"/>
        <end position="682"/>
    </location>
</feature>
<dbReference type="KEGG" id="char:105897467"/>
<keyword evidence="8 11" id="KW-0862">Zinc</keyword>